<keyword evidence="4" id="KW-1185">Reference proteome</keyword>
<gene>
    <name evidence="3" type="ORF">QBC47DRAFT_373725</name>
</gene>
<dbReference type="AlphaFoldDB" id="A0AAJ0BHP0"/>
<dbReference type="PANTHER" id="PTHR37018:SF1">
    <property type="entry name" value="CULTURE SPECIFIC PROTEIN, PUTATIVE (AFU_ORTHOLOGUE AFUA_2G00130)-RELATED"/>
    <property type="match status" value="1"/>
</dbReference>
<dbReference type="GO" id="GO:0046872">
    <property type="term" value="F:metal ion binding"/>
    <property type="evidence" value="ECO:0007669"/>
    <property type="project" value="InterPro"/>
</dbReference>
<reference evidence="3" key="1">
    <citation type="submission" date="2023-06" db="EMBL/GenBank/DDBJ databases">
        <title>Genome-scale phylogeny and comparative genomics of the fungal order Sordariales.</title>
        <authorList>
            <consortium name="Lawrence Berkeley National Laboratory"/>
            <person name="Hensen N."/>
            <person name="Bonometti L."/>
            <person name="Westerberg I."/>
            <person name="Brannstrom I.O."/>
            <person name="Guillou S."/>
            <person name="Cros-Aarteil S."/>
            <person name="Calhoun S."/>
            <person name="Haridas S."/>
            <person name="Kuo A."/>
            <person name="Mondo S."/>
            <person name="Pangilinan J."/>
            <person name="Riley R."/>
            <person name="Labutti K."/>
            <person name="Andreopoulos B."/>
            <person name="Lipzen A."/>
            <person name="Chen C."/>
            <person name="Yanf M."/>
            <person name="Daum C."/>
            <person name="Ng V."/>
            <person name="Clum A."/>
            <person name="Steindorff A."/>
            <person name="Ohm R."/>
            <person name="Martin F."/>
            <person name="Silar P."/>
            <person name="Natvig D."/>
            <person name="Lalanne C."/>
            <person name="Gautier V."/>
            <person name="Ament-Velasquez S.L."/>
            <person name="Kruys A."/>
            <person name="Hutchinson M.I."/>
            <person name="Powell A.J."/>
            <person name="Barry K."/>
            <person name="Miller A.N."/>
            <person name="Grigoriev I.V."/>
            <person name="Debuchy R."/>
            <person name="Gladieux P."/>
            <person name="Thoren M.H."/>
            <person name="Johannesson H."/>
        </authorList>
    </citation>
    <scope>NUCLEOTIDE SEQUENCE</scope>
    <source>
        <strain evidence="3">PSN4</strain>
    </source>
</reference>
<keyword evidence="1" id="KW-0547">Nucleotide-binding</keyword>
<evidence type="ECO:0000256" key="1">
    <source>
        <dbReference type="PROSITE-ProRule" id="PRU00409"/>
    </source>
</evidence>
<dbReference type="EMBL" id="MU839829">
    <property type="protein sequence ID" value="KAK1758110.1"/>
    <property type="molecule type" value="Genomic_DNA"/>
</dbReference>
<feature type="domain" description="ATP-grasp" evidence="2">
    <location>
        <begin position="188"/>
        <end position="431"/>
    </location>
</feature>
<dbReference type="Proteomes" id="UP001239445">
    <property type="component" value="Unassembled WGS sequence"/>
</dbReference>
<protein>
    <recommendedName>
        <fullName evidence="2">ATP-grasp domain-containing protein</fullName>
    </recommendedName>
</protein>
<dbReference type="InterPro" id="IPR011761">
    <property type="entry name" value="ATP-grasp"/>
</dbReference>
<keyword evidence="1" id="KW-0067">ATP-binding</keyword>
<dbReference type="Gene3D" id="3.30.470.20">
    <property type="entry name" value="ATP-grasp fold, B domain"/>
    <property type="match status" value="1"/>
</dbReference>
<evidence type="ECO:0000313" key="4">
    <source>
        <dbReference type="Proteomes" id="UP001239445"/>
    </source>
</evidence>
<comment type="caution">
    <text evidence="3">The sequence shown here is derived from an EMBL/GenBank/DDBJ whole genome shotgun (WGS) entry which is preliminary data.</text>
</comment>
<organism evidence="3 4">
    <name type="scientific">Echria macrotheca</name>
    <dbReference type="NCBI Taxonomy" id="438768"/>
    <lineage>
        <taxon>Eukaryota</taxon>
        <taxon>Fungi</taxon>
        <taxon>Dikarya</taxon>
        <taxon>Ascomycota</taxon>
        <taxon>Pezizomycotina</taxon>
        <taxon>Sordariomycetes</taxon>
        <taxon>Sordariomycetidae</taxon>
        <taxon>Sordariales</taxon>
        <taxon>Schizotheciaceae</taxon>
        <taxon>Echria</taxon>
    </lineage>
</organism>
<dbReference type="PROSITE" id="PS50975">
    <property type="entry name" value="ATP_GRASP"/>
    <property type="match status" value="1"/>
</dbReference>
<proteinExistence type="predicted"/>
<accession>A0AAJ0BHP0</accession>
<name>A0AAJ0BHP0_9PEZI</name>
<evidence type="ECO:0000313" key="3">
    <source>
        <dbReference type="EMBL" id="KAK1758110.1"/>
    </source>
</evidence>
<dbReference type="GO" id="GO:0005524">
    <property type="term" value="F:ATP binding"/>
    <property type="evidence" value="ECO:0007669"/>
    <property type="project" value="UniProtKB-UniRule"/>
</dbReference>
<dbReference type="PANTHER" id="PTHR37018">
    <property type="entry name" value="CULTURE SPECIFIC PROTEIN, PUTATIVE (AFU_ORTHOLOGUE AFUA_2G00130)-RELATED"/>
    <property type="match status" value="1"/>
</dbReference>
<evidence type="ECO:0000259" key="2">
    <source>
        <dbReference type="PROSITE" id="PS50975"/>
    </source>
</evidence>
<dbReference type="SUPFAM" id="SSF56059">
    <property type="entry name" value="Glutathione synthetase ATP-binding domain-like"/>
    <property type="match status" value="1"/>
</dbReference>
<sequence>MGSQSPSTSPAGMKLPTIKLDTTLAQLYKRASEKNTKSRIGLVLCGASSGLDLSPGFPRNKKYLYQDTPFNTEPPHKLTSRNKPLQRSLAMKYLSLIPQRDAFLAGPTPVVFFHTNPSKKTHDQRETETTVSVLDPAQKPELVFCDGPGAIPLAKHAIDKLAYKLALDDLHQYPLTHDLDTHWFLNSKAALAESGLPTPKSQVIRTDAPIPGLSQPPEKWIETQTARVVDAVSARQVPFVFKTQQTFGGAGTWVVASETAKEDLLRDLVDVEGPLHKLLAQVTELNAHLDPGAVVLSEMVRDPVGDFGITFLATDASSEPVILGVSEQMISDENAWVGSTISYSSQEKLQARFRPIVDQTAEFLRRHGYTGPVGIDVLEDKEGGEFIVDLNVRTSGSLALPLLKTHFMERGLACASSFGLTTKQTREEFIQRWKEEFEGGKMVVLSWYDEREGKEEKEGTSIADVVIGAEDRKELEKLMERVRKEGGDEVTF</sequence>
<dbReference type="InterPro" id="IPR053269">
    <property type="entry name" value="Asp-Met_ligase"/>
</dbReference>